<name>A0ABQ5U633_9PROT</name>
<evidence type="ECO:0000313" key="11">
    <source>
        <dbReference type="EMBL" id="GLQ07246.1"/>
    </source>
</evidence>
<feature type="domain" description="Histidine kinase" evidence="10">
    <location>
        <begin position="154"/>
        <end position="372"/>
    </location>
</feature>
<dbReference type="SMART" id="SM00388">
    <property type="entry name" value="HisKA"/>
    <property type="match status" value="1"/>
</dbReference>
<comment type="catalytic activity">
    <reaction evidence="1">
        <text>ATP + protein L-histidine = ADP + protein N-phospho-L-histidine.</text>
        <dbReference type="EC" id="2.7.13.3"/>
    </reaction>
</comment>
<dbReference type="EC" id="2.7.13.3" evidence="2"/>
<dbReference type="SUPFAM" id="SSF55874">
    <property type="entry name" value="ATPase domain of HSP90 chaperone/DNA topoisomerase II/histidine kinase"/>
    <property type="match status" value="1"/>
</dbReference>
<evidence type="ECO:0000313" key="12">
    <source>
        <dbReference type="Proteomes" id="UP001161409"/>
    </source>
</evidence>
<dbReference type="InterPro" id="IPR036097">
    <property type="entry name" value="HisK_dim/P_sf"/>
</dbReference>
<dbReference type="InterPro" id="IPR035965">
    <property type="entry name" value="PAS-like_dom_sf"/>
</dbReference>
<evidence type="ECO:0000256" key="6">
    <source>
        <dbReference type="ARBA" id="ARBA00022777"/>
    </source>
</evidence>
<dbReference type="PANTHER" id="PTHR43065">
    <property type="entry name" value="SENSOR HISTIDINE KINASE"/>
    <property type="match status" value="1"/>
</dbReference>
<dbReference type="Gene3D" id="3.30.565.10">
    <property type="entry name" value="Histidine kinase-like ATPase, C-terminal domain"/>
    <property type="match status" value="1"/>
</dbReference>
<evidence type="ECO:0000256" key="7">
    <source>
        <dbReference type="ARBA" id="ARBA00022840"/>
    </source>
</evidence>
<evidence type="ECO:0000256" key="1">
    <source>
        <dbReference type="ARBA" id="ARBA00000085"/>
    </source>
</evidence>
<evidence type="ECO:0000256" key="2">
    <source>
        <dbReference type="ARBA" id="ARBA00012438"/>
    </source>
</evidence>
<dbReference type="SUPFAM" id="SSF55785">
    <property type="entry name" value="PYP-like sensor domain (PAS domain)"/>
    <property type="match status" value="1"/>
</dbReference>
<dbReference type="Proteomes" id="UP001161409">
    <property type="component" value="Unassembled WGS sequence"/>
</dbReference>
<keyword evidence="5" id="KW-0547">Nucleotide-binding</keyword>
<reference evidence="11" key="1">
    <citation type="journal article" date="2014" name="Int. J. Syst. Evol. Microbiol.">
        <title>Complete genome of a new Firmicutes species belonging to the dominant human colonic microbiota ('Ruminococcus bicirculans') reveals two chromosomes and a selective capacity to utilize plant glucans.</title>
        <authorList>
            <consortium name="NISC Comparative Sequencing Program"/>
            <person name="Wegmann U."/>
            <person name="Louis P."/>
            <person name="Goesmann A."/>
            <person name="Henrissat B."/>
            <person name="Duncan S.H."/>
            <person name="Flint H.J."/>
        </authorList>
    </citation>
    <scope>NUCLEOTIDE SEQUENCE</scope>
    <source>
        <strain evidence="11">NBRC 103408</strain>
    </source>
</reference>
<evidence type="ECO:0000256" key="5">
    <source>
        <dbReference type="ARBA" id="ARBA00022741"/>
    </source>
</evidence>
<dbReference type="Pfam" id="PF02518">
    <property type="entry name" value="HATPase_c"/>
    <property type="match status" value="1"/>
</dbReference>
<dbReference type="PRINTS" id="PR00344">
    <property type="entry name" value="BCTRLSENSOR"/>
</dbReference>
<dbReference type="CDD" id="cd00130">
    <property type="entry name" value="PAS"/>
    <property type="match status" value="1"/>
</dbReference>
<evidence type="ECO:0000256" key="9">
    <source>
        <dbReference type="SAM" id="MobiDB-lite"/>
    </source>
</evidence>
<evidence type="ECO:0000259" key="10">
    <source>
        <dbReference type="PROSITE" id="PS50109"/>
    </source>
</evidence>
<accession>A0ABQ5U633</accession>
<dbReference type="Pfam" id="PF00512">
    <property type="entry name" value="HisKA"/>
    <property type="match status" value="1"/>
</dbReference>
<dbReference type="RefSeq" id="WP_169561303.1">
    <property type="nucleotide sequence ID" value="NZ_BSNF01000008.1"/>
</dbReference>
<dbReference type="InterPro" id="IPR013767">
    <property type="entry name" value="PAS_fold"/>
</dbReference>
<dbReference type="InterPro" id="IPR004358">
    <property type="entry name" value="Sig_transdc_His_kin-like_C"/>
</dbReference>
<organism evidence="11 12">
    <name type="scientific">Sneathiella chinensis</name>
    <dbReference type="NCBI Taxonomy" id="349750"/>
    <lineage>
        <taxon>Bacteria</taxon>
        <taxon>Pseudomonadati</taxon>
        <taxon>Pseudomonadota</taxon>
        <taxon>Alphaproteobacteria</taxon>
        <taxon>Sneathiellales</taxon>
        <taxon>Sneathiellaceae</taxon>
        <taxon>Sneathiella</taxon>
    </lineage>
</organism>
<dbReference type="InterPro" id="IPR003594">
    <property type="entry name" value="HATPase_dom"/>
</dbReference>
<keyword evidence="8" id="KW-0902">Two-component regulatory system</keyword>
<dbReference type="SMART" id="SM00387">
    <property type="entry name" value="HATPase_c"/>
    <property type="match status" value="1"/>
</dbReference>
<comment type="caution">
    <text evidence="11">The sequence shown here is derived from an EMBL/GenBank/DDBJ whole genome shotgun (WGS) entry which is preliminary data.</text>
</comment>
<dbReference type="PROSITE" id="PS50109">
    <property type="entry name" value="HIS_KIN"/>
    <property type="match status" value="1"/>
</dbReference>
<evidence type="ECO:0000256" key="8">
    <source>
        <dbReference type="ARBA" id="ARBA00023012"/>
    </source>
</evidence>
<reference evidence="11" key="2">
    <citation type="submission" date="2023-01" db="EMBL/GenBank/DDBJ databases">
        <title>Draft genome sequence of Sneathiella chinensis strain NBRC 103408.</title>
        <authorList>
            <person name="Sun Q."/>
            <person name="Mori K."/>
        </authorList>
    </citation>
    <scope>NUCLEOTIDE SEQUENCE</scope>
    <source>
        <strain evidence="11">NBRC 103408</strain>
    </source>
</reference>
<dbReference type="Pfam" id="PF00989">
    <property type="entry name" value="PAS"/>
    <property type="match status" value="1"/>
</dbReference>
<keyword evidence="7" id="KW-0067">ATP-binding</keyword>
<proteinExistence type="predicted"/>
<dbReference type="InterPro" id="IPR005467">
    <property type="entry name" value="His_kinase_dom"/>
</dbReference>
<feature type="compositionally biased region" description="Basic and acidic residues" evidence="9">
    <location>
        <begin position="9"/>
        <end position="20"/>
    </location>
</feature>
<protein>
    <recommendedName>
        <fullName evidence="2">histidine kinase</fullName>
        <ecNumber evidence="2">2.7.13.3</ecNumber>
    </recommendedName>
</protein>
<keyword evidence="6 11" id="KW-0418">Kinase</keyword>
<dbReference type="InterPro" id="IPR003661">
    <property type="entry name" value="HisK_dim/P_dom"/>
</dbReference>
<keyword evidence="12" id="KW-1185">Reference proteome</keyword>
<dbReference type="Gene3D" id="3.30.450.20">
    <property type="entry name" value="PAS domain"/>
    <property type="match status" value="1"/>
</dbReference>
<dbReference type="PANTHER" id="PTHR43065:SF10">
    <property type="entry name" value="PEROXIDE STRESS-ACTIVATED HISTIDINE KINASE MAK3"/>
    <property type="match status" value="1"/>
</dbReference>
<keyword evidence="3" id="KW-0597">Phosphoprotein</keyword>
<dbReference type="SUPFAM" id="SSF47384">
    <property type="entry name" value="Homodimeric domain of signal transducing histidine kinase"/>
    <property type="match status" value="1"/>
</dbReference>
<feature type="region of interest" description="Disordered" evidence="9">
    <location>
        <begin position="1"/>
        <end position="20"/>
    </location>
</feature>
<dbReference type="EMBL" id="BSNF01000008">
    <property type="protein sequence ID" value="GLQ07246.1"/>
    <property type="molecule type" value="Genomic_DNA"/>
</dbReference>
<evidence type="ECO:0000256" key="3">
    <source>
        <dbReference type="ARBA" id="ARBA00022553"/>
    </source>
</evidence>
<dbReference type="InterPro" id="IPR000014">
    <property type="entry name" value="PAS"/>
</dbReference>
<sequence>MSVANDLSAPRDKPQNDRANTDVNPYAILAAIPDPIIVVDQDGYIPYANPAGEEFFSTSINILKKTKVDQLVPFGSPLLTLIEQVRTSNDRVSEYAVDLGTPRTGTKNVNIQVSSLFTDGQVVVHIEERTIASKMDRQLTHRGAARSVTAMAAMLAHEVKNPLSGIRGSAQLLEMNASDSDRALTRLICDETDRICAIVDRMEAFSDDRPIERNAVNIHEVLEHVRMVSHAGFARKVTFREQYDPSLPFVYGNRDQLVQVLLNLIKNAAESVPDEGGEITLTTAYRPGVRLAVPGSKDRVRLPLEVGIHDNGPGISDELLPHIFDPFVTTKTGGSGLGLALVAKIVGDHGGIIEYDNSTEGGHFLIRLPVFKVPKKKA</sequence>
<dbReference type="CDD" id="cd00082">
    <property type="entry name" value="HisKA"/>
    <property type="match status" value="1"/>
</dbReference>
<gene>
    <name evidence="11" type="primary">ntrB</name>
    <name evidence="11" type="ORF">GCM10007924_24670</name>
</gene>
<keyword evidence="4" id="KW-0808">Transferase</keyword>
<dbReference type="InterPro" id="IPR036890">
    <property type="entry name" value="HATPase_C_sf"/>
</dbReference>
<dbReference type="SMART" id="SM00091">
    <property type="entry name" value="PAS"/>
    <property type="match status" value="1"/>
</dbReference>
<dbReference type="GO" id="GO:0016301">
    <property type="term" value="F:kinase activity"/>
    <property type="evidence" value="ECO:0007669"/>
    <property type="project" value="UniProtKB-KW"/>
</dbReference>
<dbReference type="Gene3D" id="1.10.287.130">
    <property type="match status" value="1"/>
</dbReference>
<evidence type="ECO:0000256" key="4">
    <source>
        <dbReference type="ARBA" id="ARBA00022679"/>
    </source>
</evidence>